<proteinExistence type="predicted"/>
<feature type="transmembrane region" description="Helical" evidence="1">
    <location>
        <begin position="761"/>
        <end position="782"/>
    </location>
</feature>
<dbReference type="STRING" id="454136.NIES2119_25545"/>
<keyword evidence="1" id="KW-0812">Transmembrane</keyword>
<protein>
    <submittedName>
        <fullName evidence="3">Chase2 sensor protein</fullName>
    </submittedName>
</protein>
<dbReference type="OrthoDB" id="444941at2"/>
<evidence type="ECO:0000313" key="4">
    <source>
        <dbReference type="Proteomes" id="UP000185860"/>
    </source>
</evidence>
<evidence type="ECO:0000256" key="1">
    <source>
        <dbReference type="SAM" id="Phobius"/>
    </source>
</evidence>
<sequence>MGKLVGLNLGKGDLNRGFPSVTVQLSEDNNSIPLQLTGSLPASPELIALYERWRLLYKLIYESLYPHGCWRKNESDREIEIDEEDITNVSIIEFSNLCNELQNTINYWLKSESFRKIDQKLRTKLVTTDEIKIVLQTEDDRTRRLPWHLWNFFEDYPHAVVCLSAPEYEPIKSLKKPANKVIRILAILGNSQGINVQKDREMLEQLPGAETIFLVEPQRRELDRWLWDKKGWDILFFAGHSSTHADGETGKFYINQDDCLTITQLKNSLRAAIKHGLSLAIFNSCEGLGLACQLISLHIPQMIVMREPVPDLVAQEFLKHFLEAFSHGESFYLAVREARERLQGLESDFPCASWLPVICQNPAESPLVWPEKAKTTRNISRPILPNKQIIGVILTTTVVTAGIMGMRSLGIFQLWELQFFDILMRSRPQEKPDPRILIVTVTEADVRSQPPEERVAASLSDRSLAQLIAKLEQFQPRVIGLDIYREVSVKADYPNLANWMRKSDRFIAICKVGEGEKDSGVAPPPEVPTKRLGFSDVVPDPDGIRILRRHLLAMASASPCHTDKSLSFLLATHYLASYGIKAKLTPKKNWQFGSIIFKNLESDSGGYHGIDNLGHQILLNWRSVTPVASTVTLNDVLNNKLTSNLVKDRIVLIGTTAESFHDYWDTPYSASQWPHKPMPGVVVQAHKVSQIISAVLDRRPLLWVWSKGGEFFWVWCWSLIGGTLAWCNRSVLGVGVALTLTLCLLYGLCLGLLMLGGWVPLVPSALAMLCATTFLLAYRFYFQNL</sequence>
<comment type="caution">
    <text evidence="3">The sequence shown here is derived from an EMBL/GenBank/DDBJ whole genome shotgun (WGS) entry which is preliminary data.</text>
</comment>
<gene>
    <name evidence="3" type="ORF">NIES2119_25545</name>
</gene>
<name>A0A1U7I8D6_9CYAN</name>
<dbReference type="EMBL" id="MRCE01000037">
    <property type="protein sequence ID" value="OKH32649.1"/>
    <property type="molecule type" value="Genomic_DNA"/>
</dbReference>
<dbReference type="Pfam" id="PF05226">
    <property type="entry name" value="CHASE2"/>
    <property type="match status" value="1"/>
</dbReference>
<accession>A0A1U7I8D6</accession>
<organism evidence="3 4">
    <name type="scientific">[Phormidium ambiguum] IAM M-71</name>
    <dbReference type="NCBI Taxonomy" id="454136"/>
    <lineage>
        <taxon>Bacteria</taxon>
        <taxon>Bacillati</taxon>
        <taxon>Cyanobacteriota</taxon>
        <taxon>Cyanophyceae</taxon>
        <taxon>Oscillatoriophycideae</taxon>
        <taxon>Aerosakkonematales</taxon>
        <taxon>Aerosakkonemataceae</taxon>
        <taxon>Floridanema</taxon>
    </lineage>
</organism>
<evidence type="ECO:0000313" key="3">
    <source>
        <dbReference type="EMBL" id="OKH32649.1"/>
    </source>
</evidence>
<dbReference type="InterPro" id="IPR007890">
    <property type="entry name" value="CHASE2"/>
</dbReference>
<feature type="domain" description="CHASE2" evidence="2">
    <location>
        <begin position="412"/>
        <end position="724"/>
    </location>
</feature>
<dbReference type="AlphaFoldDB" id="A0A1U7I8D6"/>
<keyword evidence="1" id="KW-0472">Membrane</keyword>
<dbReference type="InterPro" id="IPR024983">
    <property type="entry name" value="CHAT_dom"/>
</dbReference>
<evidence type="ECO:0000259" key="2">
    <source>
        <dbReference type="SMART" id="SM01080"/>
    </source>
</evidence>
<dbReference type="Proteomes" id="UP000185860">
    <property type="component" value="Unassembled WGS sequence"/>
</dbReference>
<reference evidence="3 4" key="1">
    <citation type="submission" date="2016-11" db="EMBL/GenBank/DDBJ databases">
        <title>Draft Genome Sequences of Nine Cyanobacterial Strains from Diverse Habitats.</title>
        <authorList>
            <person name="Zhu T."/>
            <person name="Hou S."/>
            <person name="Lu X."/>
            <person name="Hess W.R."/>
        </authorList>
    </citation>
    <scope>NUCLEOTIDE SEQUENCE [LARGE SCALE GENOMIC DNA]</scope>
    <source>
        <strain evidence="3 4">IAM M-71</strain>
    </source>
</reference>
<dbReference type="SMART" id="SM01080">
    <property type="entry name" value="CHASE2"/>
    <property type="match status" value="1"/>
</dbReference>
<dbReference type="RefSeq" id="WP_073596313.1">
    <property type="nucleotide sequence ID" value="NZ_MRCE01000037.1"/>
</dbReference>
<dbReference type="Pfam" id="PF12770">
    <property type="entry name" value="CHAT"/>
    <property type="match status" value="1"/>
</dbReference>
<feature type="transmembrane region" description="Helical" evidence="1">
    <location>
        <begin position="731"/>
        <end position="755"/>
    </location>
</feature>
<keyword evidence="1" id="KW-1133">Transmembrane helix</keyword>